<evidence type="ECO:0000256" key="9">
    <source>
        <dbReference type="SAM" id="Phobius"/>
    </source>
</evidence>
<feature type="transmembrane region" description="Helical" evidence="9">
    <location>
        <begin position="224"/>
        <end position="248"/>
    </location>
</feature>
<sequence>MAGKSGRTIAATENKPLTSRLLNWESMLVVLLVLVNIICIGISPVYNATNLLRESPKYLAEIFLLFPMAFILLLGEIDISVGSIVCLCATTAGMASNLKIPFVGVFLLTLLVGLACGAINGLLAVEFRELPTMIITLGTQIIYRGIAELMLGEGGSVSIKDFRGFKVLSTKVGPFPISFFLVVLTGIVFIIVASRMNYGRKLYAIGSNARTSFYSGIKVKRTIFIAYALMGLFSGLAALFLTAATYGANTTTGKGFEMDAIAMAVFGGVSTTGGKGKILGAFIAAFTILCLRVGLGQKNLNSQIILIIIGILLIVSVLIPNISGGFKARRKQA</sequence>
<feature type="transmembrane region" description="Helical" evidence="9">
    <location>
        <begin position="175"/>
        <end position="193"/>
    </location>
</feature>
<evidence type="ECO:0000256" key="7">
    <source>
        <dbReference type="ARBA" id="ARBA00023136"/>
    </source>
</evidence>
<evidence type="ECO:0000256" key="3">
    <source>
        <dbReference type="ARBA" id="ARBA00022475"/>
    </source>
</evidence>
<keyword evidence="6 9" id="KW-1133">Transmembrane helix</keyword>
<dbReference type="InterPro" id="IPR001851">
    <property type="entry name" value="ABC_transp_permease"/>
</dbReference>
<dbReference type="GO" id="GO:0005886">
    <property type="term" value="C:plasma membrane"/>
    <property type="evidence" value="ECO:0007669"/>
    <property type="project" value="UniProtKB-SubCell"/>
</dbReference>
<evidence type="ECO:0000313" key="11">
    <source>
        <dbReference type="Proteomes" id="UP000003494"/>
    </source>
</evidence>
<keyword evidence="11" id="KW-1185">Reference proteome</keyword>
<dbReference type="RefSeq" id="WP_006907139.1">
    <property type="nucleotide sequence ID" value="NZ_GG665867.1"/>
</dbReference>
<dbReference type="Proteomes" id="UP000003494">
    <property type="component" value="Unassembled WGS sequence"/>
</dbReference>
<dbReference type="STRING" id="626523.GCWU000342_02162"/>
<feature type="transmembrane region" description="Helical" evidence="9">
    <location>
        <begin position="63"/>
        <end position="88"/>
    </location>
</feature>
<feature type="transmembrane region" description="Helical" evidence="9">
    <location>
        <begin position="278"/>
        <end position="295"/>
    </location>
</feature>
<dbReference type="GO" id="GO:0022857">
    <property type="term" value="F:transmembrane transporter activity"/>
    <property type="evidence" value="ECO:0007669"/>
    <property type="project" value="InterPro"/>
</dbReference>
<evidence type="ECO:0000256" key="8">
    <source>
        <dbReference type="ARBA" id="ARBA00039381"/>
    </source>
</evidence>
<feature type="transmembrane region" description="Helical" evidence="9">
    <location>
        <begin position="21"/>
        <end position="43"/>
    </location>
</feature>
<dbReference type="PANTHER" id="PTHR32196">
    <property type="entry name" value="ABC TRANSPORTER PERMEASE PROTEIN YPHD-RELATED-RELATED"/>
    <property type="match status" value="1"/>
</dbReference>
<reference evidence="10" key="1">
    <citation type="submission" date="2009-04" db="EMBL/GenBank/DDBJ databases">
        <authorList>
            <person name="Weinstock G."/>
            <person name="Sodergren E."/>
            <person name="Clifton S."/>
            <person name="Fulton L."/>
            <person name="Fulton B."/>
            <person name="Courtney L."/>
            <person name="Fronick C."/>
            <person name="Harrison M."/>
            <person name="Strong C."/>
            <person name="Farmer C."/>
            <person name="Delahaunty K."/>
            <person name="Markovic C."/>
            <person name="Hall O."/>
            <person name="Minx P."/>
            <person name="Tomlinson C."/>
            <person name="Mitreva M."/>
            <person name="Nelson J."/>
            <person name="Hou S."/>
            <person name="Wollam A."/>
            <person name="Pepin K.H."/>
            <person name="Johnson M."/>
            <person name="Bhonagiri V."/>
            <person name="Nash W.E."/>
            <person name="Warren W."/>
            <person name="Chinwalla A."/>
            <person name="Mardis E.R."/>
            <person name="Wilson R.K."/>
        </authorList>
    </citation>
    <scope>NUCLEOTIDE SEQUENCE [LARGE SCALE GENOMIC DNA]</scope>
    <source>
        <strain evidence="10">DSM 14600</strain>
    </source>
</reference>
<feature type="transmembrane region" description="Helical" evidence="9">
    <location>
        <begin position="304"/>
        <end position="323"/>
    </location>
</feature>
<keyword evidence="4" id="KW-0997">Cell inner membrane</keyword>
<keyword evidence="7 9" id="KW-0472">Membrane</keyword>
<evidence type="ECO:0000256" key="6">
    <source>
        <dbReference type="ARBA" id="ARBA00022989"/>
    </source>
</evidence>
<protein>
    <recommendedName>
        <fullName evidence="8">Autoinducer 2 import system permease protein LsrD</fullName>
    </recommendedName>
</protein>
<dbReference type="EMBL" id="ACIP02000007">
    <property type="protein sequence ID" value="EEP27468.1"/>
    <property type="molecule type" value="Genomic_DNA"/>
</dbReference>
<dbReference type="CDD" id="cd06579">
    <property type="entry name" value="TM_PBP1_transp_AraH_like"/>
    <property type="match status" value="1"/>
</dbReference>
<keyword evidence="3" id="KW-1003">Cell membrane</keyword>
<name>C4GDI9_9FIRM</name>
<organism evidence="10 11">
    <name type="scientific">Shuttleworthella satelles DSM 14600</name>
    <dbReference type="NCBI Taxonomy" id="626523"/>
    <lineage>
        <taxon>Bacteria</taxon>
        <taxon>Bacillati</taxon>
        <taxon>Bacillota</taxon>
        <taxon>Clostridia</taxon>
        <taxon>Lachnospirales</taxon>
        <taxon>Lachnospiraceae</taxon>
        <taxon>Shuttleworthella</taxon>
    </lineage>
</organism>
<dbReference type="AlphaFoldDB" id="C4GDI9"/>
<evidence type="ECO:0000256" key="1">
    <source>
        <dbReference type="ARBA" id="ARBA00004651"/>
    </source>
</evidence>
<gene>
    <name evidence="10" type="ORF">GCWU000342_02162</name>
</gene>
<evidence type="ECO:0000256" key="4">
    <source>
        <dbReference type="ARBA" id="ARBA00022519"/>
    </source>
</evidence>
<dbReference type="PANTHER" id="PTHR32196:SF71">
    <property type="entry name" value="AUTOINDUCER 2 IMPORT SYSTEM PERMEASE PROTEIN LSRD"/>
    <property type="match status" value="1"/>
</dbReference>
<feature type="transmembrane region" description="Helical" evidence="9">
    <location>
        <begin position="100"/>
        <end position="123"/>
    </location>
</feature>
<dbReference type="Pfam" id="PF02653">
    <property type="entry name" value="BPD_transp_2"/>
    <property type="match status" value="1"/>
</dbReference>
<evidence type="ECO:0000313" key="10">
    <source>
        <dbReference type="EMBL" id="EEP27468.1"/>
    </source>
</evidence>
<keyword evidence="2" id="KW-0813">Transport</keyword>
<evidence type="ECO:0000256" key="2">
    <source>
        <dbReference type="ARBA" id="ARBA00022448"/>
    </source>
</evidence>
<comment type="subcellular location">
    <subcellularLocation>
        <location evidence="1">Cell membrane</location>
        <topology evidence="1">Multi-pass membrane protein</topology>
    </subcellularLocation>
</comment>
<accession>C4GDI9</accession>
<dbReference type="HOGENOM" id="CLU_028880_0_0_9"/>
<proteinExistence type="predicted"/>
<dbReference type="eggNOG" id="COG1172">
    <property type="taxonomic scope" value="Bacteria"/>
</dbReference>
<evidence type="ECO:0000256" key="5">
    <source>
        <dbReference type="ARBA" id="ARBA00022692"/>
    </source>
</evidence>
<keyword evidence="5 9" id="KW-0812">Transmembrane</keyword>
<comment type="caution">
    <text evidence="10">The sequence shown here is derived from an EMBL/GenBank/DDBJ whole genome shotgun (WGS) entry which is preliminary data.</text>
</comment>